<dbReference type="Proteomes" id="UP000095237">
    <property type="component" value="Unassembled WGS sequence"/>
</dbReference>
<evidence type="ECO:0000313" key="2">
    <source>
        <dbReference type="Proteomes" id="UP000095237"/>
    </source>
</evidence>
<dbReference type="EMBL" id="LNVX01000777">
    <property type="protein sequence ID" value="OEG69280.1"/>
    <property type="molecule type" value="Genomic_DNA"/>
</dbReference>
<gene>
    <name evidence="1" type="ORF">ATZ36_10420</name>
</gene>
<dbReference type="PANTHER" id="PTHR35792">
    <property type="entry name" value="GENERAL STRESS PROTEIN"/>
    <property type="match status" value="1"/>
</dbReference>
<protein>
    <recommendedName>
        <fullName evidence="3">Gas vesicle protein</fullName>
    </recommendedName>
</protein>
<reference evidence="1 2" key="1">
    <citation type="submission" date="2015-11" db="EMBL/GenBank/DDBJ databases">
        <title>Evidence for parallel genomic evolution in an endosymbiosis of termite gut flagellates.</title>
        <authorList>
            <person name="Zheng H."/>
        </authorList>
    </citation>
    <scope>NUCLEOTIDE SEQUENCE [LARGE SCALE GENOMIC DNA]</scope>
    <source>
        <strain evidence="1 2">CET450</strain>
    </source>
</reference>
<name>A0A1E5IFQ4_ENDTX</name>
<evidence type="ECO:0000313" key="1">
    <source>
        <dbReference type="EMBL" id="OEG69280.1"/>
    </source>
</evidence>
<keyword evidence="2" id="KW-1185">Reference proteome</keyword>
<organism evidence="1 2">
    <name type="scientific">Endomicrobium trichonymphae</name>
    <dbReference type="NCBI Taxonomy" id="1408204"/>
    <lineage>
        <taxon>Bacteria</taxon>
        <taxon>Pseudomonadati</taxon>
        <taxon>Elusimicrobiota</taxon>
        <taxon>Endomicrobiia</taxon>
        <taxon>Endomicrobiales</taxon>
        <taxon>Endomicrobiaceae</taxon>
        <taxon>Candidatus Endomicrobiellum</taxon>
    </lineage>
</organism>
<dbReference type="Pfam" id="PF12732">
    <property type="entry name" value="YtxH"/>
    <property type="match status" value="1"/>
</dbReference>
<comment type="caution">
    <text evidence="1">The sequence shown here is derived from an EMBL/GenBank/DDBJ whole genome shotgun (WGS) entry which is preliminary data.</text>
</comment>
<dbReference type="InterPro" id="IPR024623">
    <property type="entry name" value="YtxH"/>
</dbReference>
<dbReference type="InterPro" id="IPR052928">
    <property type="entry name" value="Desiccation-related_membrane"/>
</dbReference>
<proteinExistence type="predicted"/>
<evidence type="ECO:0008006" key="3">
    <source>
        <dbReference type="Google" id="ProtNLM"/>
    </source>
</evidence>
<accession>A0A1E5IFQ4</accession>
<dbReference type="AlphaFoldDB" id="A0A1E5IFQ4"/>
<sequence length="69" mass="7574">MSDNKDMLLAFVLGGLIGAALGVLYAPKSGRETRSNIKKFGEEIVDTVSDLSDDFKENESQFYKKSKIG</sequence>
<dbReference type="PANTHER" id="PTHR35792:SF2">
    <property type="entry name" value="GENERAL STRESS PROTEIN"/>
    <property type="match status" value="1"/>
</dbReference>